<evidence type="ECO:0000256" key="6">
    <source>
        <dbReference type="ARBA" id="ARBA00023136"/>
    </source>
</evidence>
<comment type="caution">
    <text evidence="9">The sequence shown here is derived from an EMBL/GenBank/DDBJ whole genome shotgun (WGS) entry which is preliminary data.</text>
</comment>
<gene>
    <name evidence="9" type="ORF">GS398_17515</name>
</gene>
<feature type="transmembrane region" description="Helical" evidence="7">
    <location>
        <begin position="218"/>
        <end position="235"/>
    </location>
</feature>
<comment type="pathway">
    <text evidence="2">Secondary metabolite biosynthesis.</text>
</comment>
<feature type="transmembrane region" description="Helical" evidence="7">
    <location>
        <begin position="141"/>
        <end position="166"/>
    </location>
</feature>
<dbReference type="GO" id="GO:0016020">
    <property type="term" value="C:membrane"/>
    <property type="evidence" value="ECO:0007669"/>
    <property type="project" value="UniProtKB-SubCell"/>
</dbReference>
<keyword evidence="3" id="KW-0808">Transferase</keyword>
<dbReference type="PANTHER" id="PTHR31595:SF57">
    <property type="entry name" value="OS04G0481900 PROTEIN"/>
    <property type="match status" value="1"/>
</dbReference>
<dbReference type="Pfam" id="PF13813">
    <property type="entry name" value="MBOAT_2"/>
    <property type="match status" value="1"/>
</dbReference>
<feature type="transmembrane region" description="Helical" evidence="7">
    <location>
        <begin position="241"/>
        <end position="258"/>
    </location>
</feature>
<evidence type="ECO:0000313" key="10">
    <source>
        <dbReference type="Proteomes" id="UP000451233"/>
    </source>
</evidence>
<dbReference type="InterPro" id="IPR032805">
    <property type="entry name" value="Wax_synthase_dom"/>
</dbReference>
<organism evidence="9 10">
    <name type="scientific">Hufsiella ginkgonis</name>
    <dbReference type="NCBI Taxonomy" id="2695274"/>
    <lineage>
        <taxon>Bacteria</taxon>
        <taxon>Pseudomonadati</taxon>
        <taxon>Bacteroidota</taxon>
        <taxon>Sphingobacteriia</taxon>
        <taxon>Sphingobacteriales</taxon>
        <taxon>Sphingobacteriaceae</taxon>
        <taxon>Hufsiella</taxon>
    </lineage>
</organism>
<feature type="domain" description="Wax synthase" evidence="8">
    <location>
        <begin position="176"/>
        <end position="240"/>
    </location>
</feature>
<dbReference type="RefSeq" id="WP_160908107.1">
    <property type="nucleotide sequence ID" value="NZ_WVHS01000004.1"/>
</dbReference>
<keyword evidence="6 7" id="KW-0472">Membrane</keyword>
<dbReference type="AlphaFoldDB" id="A0A7K1Y1H6"/>
<sequence>MLLASAMVVTGYWLQRERLIWLAWFLTIAACGTCWYITIAEAPLSRMFSGIIVLLCGMKIVVASADRPGSKRLNWKQWLSFSIGWVGMRTEIFKVTPDGPLRGARTMLQKGFGRLFAGAALLLAIRVLVACMPIVLRFPVIVTALLMISYSLVLHFGILSISAGVWRLRGVNTWYLFNSPARSLTVGEFWSKRWNVAFSEMITIGVYRPVKKRAGTRIAVIAGFLFSGILHELAITLPVRSGYGLPLVYFFIQGLIVTGEKAGIKITGSIWTACCVVLPLPLLFPPLFTREIIWPLAGLTFPAT</sequence>
<evidence type="ECO:0000256" key="3">
    <source>
        <dbReference type="ARBA" id="ARBA00022679"/>
    </source>
</evidence>
<feature type="transmembrane region" description="Helical" evidence="7">
    <location>
        <begin position="20"/>
        <end position="38"/>
    </location>
</feature>
<evidence type="ECO:0000256" key="2">
    <source>
        <dbReference type="ARBA" id="ARBA00005179"/>
    </source>
</evidence>
<protein>
    <recommendedName>
        <fullName evidence="8">Wax synthase domain-containing protein</fullName>
    </recommendedName>
</protein>
<keyword evidence="4 7" id="KW-0812">Transmembrane</keyword>
<evidence type="ECO:0000256" key="1">
    <source>
        <dbReference type="ARBA" id="ARBA00004141"/>
    </source>
</evidence>
<evidence type="ECO:0000256" key="7">
    <source>
        <dbReference type="SAM" id="Phobius"/>
    </source>
</evidence>
<dbReference type="EMBL" id="WVHS01000004">
    <property type="protein sequence ID" value="MXV17103.1"/>
    <property type="molecule type" value="Genomic_DNA"/>
</dbReference>
<dbReference type="GO" id="GO:0008374">
    <property type="term" value="F:O-acyltransferase activity"/>
    <property type="evidence" value="ECO:0007669"/>
    <property type="project" value="InterPro"/>
</dbReference>
<feature type="transmembrane region" description="Helical" evidence="7">
    <location>
        <begin position="115"/>
        <end position="135"/>
    </location>
</feature>
<evidence type="ECO:0000256" key="5">
    <source>
        <dbReference type="ARBA" id="ARBA00022989"/>
    </source>
</evidence>
<evidence type="ECO:0000256" key="4">
    <source>
        <dbReference type="ARBA" id="ARBA00022692"/>
    </source>
</evidence>
<keyword evidence="5 7" id="KW-1133">Transmembrane helix</keyword>
<accession>A0A7K1Y1H6</accession>
<evidence type="ECO:0000259" key="8">
    <source>
        <dbReference type="Pfam" id="PF13813"/>
    </source>
</evidence>
<dbReference type="PANTHER" id="PTHR31595">
    <property type="entry name" value="LONG-CHAIN-ALCOHOL O-FATTY-ACYLTRANSFERASE 3-RELATED"/>
    <property type="match status" value="1"/>
</dbReference>
<proteinExistence type="predicted"/>
<dbReference type="GO" id="GO:0006629">
    <property type="term" value="P:lipid metabolic process"/>
    <property type="evidence" value="ECO:0007669"/>
    <property type="project" value="InterPro"/>
</dbReference>
<dbReference type="InterPro" id="IPR044851">
    <property type="entry name" value="Wax_synthase"/>
</dbReference>
<feature type="transmembrane region" description="Helical" evidence="7">
    <location>
        <begin position="44"/>
        <end position="62"/>
    </location>
</feature>
<reference evidence="9 10" key="1">
    <citation type="submission" date="2019-11" db="EMBL/GenBank/DDBJ databases">
        <title>Pedobacter sp. HMF7056 Genome sequencing and assembly.</title>
        <authorList>
            <person name="Kang H."/>
            <person name="Kim H."/>
            <person name="Joh K."/>
        </authorList>
    </citation>
    <scope>NUCLEOTIDE SEQUENCE [LARGE SCALE GENOMIC DNA]</scope>
    <source>
        <strain evidence="9 10">HMF7056</strain>
    </source>
</reference>
<comment type="subcellular location">
    <subcellularLocation>
        <location evidence="1">Membrane</location>
        <topology evidence="1">Multi-pass membrane protein</topology>
    </subcellularLocation>
</comment>
<name>A0A7K1Y1H6_9SPHI</name>
<feature type="transmembrane region" description="Helical" evidence="7">
    <location>
        <begin position="270"/>
        <end position="288"/>
    </location>
</feature>
<keyword evidence="10" id="KW-1185">Reference proteome</keyword>
<evidence type="ECO:0000313" key="9">
    <source>
        <dbReference type="EMBL" id="MXV17103.1"/>
    </source>
</evidence>
<dbReference type="Proteomes" id="UP000451233">
    <property type="component" value="Unassembled WGS sequence"/>
</dbReference>